<gene>
    <name evidence="6" type="ORF">GCM10022410_07400</name>
</gene>
<evidence type="ECO:0000313" key="6">
    <source>
        <dbReference type="EMBL" id="GAA4063187.1"/>
    </source>
</evidence>
<dbReference type="EMBL" id="BAABDL010000041">
    <property type="protein sequence ID" value="GAA4063187.1"/>
    <property type="molecule type" value="Genomic_DNA"/>
</dbReference>
<keyword evidence="7" id="KW-1185">Reference proteome</keyword>
<dbReference type="PROSITE" id="PS50893">
    <property type="entry name" value="ABC_TRANSPORTER_2"/>
    <property type="match status" value="1"/>
</dbReference>
<keyword evidence="4 6" id="KW-0067">ATP-binding</keyword>
<evidence type="ECO:0000256" key="2">
    <source>
        <dbReference type="ARBA" id="ARBA00022448"/>
    </source>
</evidence>
<dbReference type="PROSITE" id="PS00211">
    <property type="entry name" value="ABC_TRANSPORTER_1"/>
    <property type="match status" value="1"/>
</dbReference>
<dbReference type="InterPro" id="IPR003593">
    <property type="entry name" value="AAA+_ATPase"/>
</dbReference>
<keyword evidence="2" id="KW-0813">Transport</keyword>
<dbReference type="Proteomes" id="UP001501734">
    <property type="component" value="Unassembled WGS sequence"/>
</dbReference>
<dbReference type="Gene3D" id="3.40.50.300">
    <property type="entry name" value="P-loop containing nucleotide triphosphate hydrolases"/>
    <property type="match status" value="1"/>
</dbReference>
<dbReference type="CDD" id="cd03264">
    <property type="entry name" value="ABC_drug_resistance_like"/>
    <property type="match status" value="1"/>
</dbReference>
<organism evidence="6 7">
    <name type="scientific">Amphibacillus indicireducens</name>
    <dbReference type="NCBI Taxonomy" id="1076330"/>
    <lineage>
        <taxon>Bacteria</taxon>
        <taxon>Bacillati</taxon>
        <taxon>Bacillota</taxon>
        <taxon>Bacilli</taxon>
        <taxon>Bacillales</taxon>
        <taxon>Bacillaceae</taxon>
        <taxon>Amphibacillus</taxon>
    </lineage>
</organism>
<evidence type="ECO:0000313" key="7">
    <source>
        <dbReference type="Proteomes" id="UP001501734"/>
    </source>
</evidence>
<evidence type="ECO:0000256" key="4">
    <source>
        <dbReference type="ARBA" id="ARBA00022840"/>
    </source>
</evidence>
<comment type="similarity">
    <text evidence="1">Belongs to the ABC transporter superfamily.</text>
</comment>
<dbReference type="GO" id="GO:0005524">
    <property type="term" value="F:ATP binding"/>
    <property type="evidence" value="ECO:0007669"/>
    <property type="project" value="UniProtKB-KW"/>
</dbReference>
<dbReference type="Pfam" id="PF00005">
    <property type="entry name" value="ABC_tran"/>
    <property type="match status" value="1"/>
</dbReference>
<dbReference type="SMART" id="SM00382">
    <property type="entry name" value="AAA"/>
    <property type="match status" value="1"/>
</dbReference>
<reference evidence="7" key="1">
    <citation type="journal article" date="2019" name="Int. J. Syst. Evol. Microbiol.">
        <title>The Global Catalogue of Microorganisms (GCM) 10K type strain sequencing project: providing services to taxonomists for standard genome sequencing and annotation.</title>
        <authorList>
            <consortium name="The Broad Institute Genomics Platform"/>
            <consortium name="The Broad Institute Genome Sequencing Center for Infectious Disease"/>
            <person name="Wu L."/>
            <person name="Ma J."/>
        </authorList>
    </citation>
    <scope>NUCLEOTIDE SEQUENCE [LARGE SCALE GENOMIC DNA]</scope>
    <source>
        <strain evidence="7">JCM 17250</strain>
    </source>
</reference>
<name>A0ABP7VAP4_9BACI</name>
<evidence type="ECO:0000256" key="1">
    <source>
        <dbReference type="ARBA" id="ARBA00005417"/>
    </source>
</evidence>
<feature type="domain" description="ABC transporter" evidence="5">
    <location>
        <begin position="3"/>
        <end position="231"/>
    </location>
</feature>
<comment type="caution">
    <text evidence="6">The sequence shown here is derived from an EMBL/GenBank/DDBJ whole genome shotgun (WGS) entry which is preliminary data.</text>
</comment>
<dbReference type="InterPro" id="IPR027417">
    <property type="entry name" value="P-loop_NTPase"/>
</dbReference>
<keyword evidence="3" id="KW-0547">Nucleotide-binding</keyword>
<dbReference type="PANTHER" id="PTHR43335:SF2">
    <property type="entry name" value="ABC TRANSPORTER, ATP-BINDING PROTEIN"/>
    <property type="match status" value="1"/>
</dbReference>
<evidence type="ECO:0000259" key="5">
    <source>
        <dbReference type="PROSITE" id="PS50893"/>
    </source>
</evidence>
<dbReference type="PANTHER" id="PTHR43335">
    <property type="entry name" value="ABC TRANSPORTER, ATP-BINDING PROTEIN"/>
    <property type="match status" value="1"/>
</dbReference>
<protein>
    <submittedName>
        <fullName evidence="6">ABC transporter ATP-binding protein</fullName>
    </submittedName>
</protein>
<dbReference type="InterPro" id="IPR017871">
    <property type="entry name" value="ABC_transporter-like_CS"/>
</dbReference>
<evidence type="ECO:0000256" key="3">
    <source>
        <dbReference type="ARBA" id="ARBA00022741"/>
    </source>
</evidence>
<dbReference type="SUPFAM" id="SSF52540">
    <property type="entry name" value="P-loop containing nucleoside triphosphate hydrolases"/>
    <property type="match status" value="1"/>
</dbReference>
<accession>A0ABP7VAP4</accession>
<proteinExistence type="inferred from homology"/>
<sequence>MKLVIENVSKKYNDKWAVREFNAEMTDGVYGLLGPNGSGKTTLMRMLASILKPTSGRILLDDQDIRTLDETYRDVLGYLPQEFGLYQNFTAERFLAYFASLKGLDKNIAKEKIAEVLALVNLTEHKRKKTKTFSGGMKRRLGIAQALLNDPKILIVDEPTAGLDPKERIHFRNLISNISRERIVILSTHIVSDIEFIAKDILIMDQGVLKERSDLAGLLSGMKGKVWEASMTETEFASLQGQYKIGNIQRNEDGVKLRLISDEKPHAQAVEVLATLEDVYLYYFGEEAVQNVQA</sequence>
<dbReference type="InterPro" id="IPR003439">
    <property type="entry name" value="ABC_transporter-like_ATP-bd"/>
</dbReference>